<organism evidence="7 8">
    <name type="scientific">Methanobacterium bryantii</name>
    <dbReference type="NCBI Taxonomy" id="2161"/>
    <lineage>
        <taxon>Archaea</taxon>
        <taxon>Methanobacteriati</taxon>
        <taxon>Methanobacteriota</taxon>
        <taxon>Methanomada group</taxon>
        <taxon>Methanobacteria</taxon>
        <taxon>Methanobacteriales</taxon>
        <taxon>Methanobacteriaceae</taxon>
        <taxon>Methanobacterium</taxon>
    </lineage>
</organism>
<dbReference type="GO" id="GO:0160107">
    <property type="term" value="F:tRNA (adenine(58)-N1)-methyltransferase activity"/>
    <property type="evidence" value="ECO:0007669"/>
    <property type="project" value="InterPro"/>
</dbReference>
<dbReference type="PANTHER" id="PTHR12133">
    <property type="entry name" value="TRNA (ADENINE(58)-N(1))-METHYLTRANSFERASE"/>
    <property type="match status" value="1"/>
</dbReference>
<feature type="domain" description="tRNA (adenine(58)-N(1))-methyltransferase catalytic subunit TRM61 C-terminal" evidence="6">
    <location>
        <begin position="64"/>
        <end position="220"/>
    </location>
</feature>
<dbReference type="PROSITE" id="PS51620">
    <property type="entry name" value="SAM_TRM61"/>
    <property type="match status" value="1"/>
</dbReference>
<evidence type="ECO:0000256" key="4">
    <source>
        <dbReference type="ARBA" id="ARBA00022694"/>
    </source>
</evidence>
<dbReference type="CDD" id="cd02440">
    <property type="entry name" value="AdoMet_MTases"/>
    <property type="match status" value="1"/>
</dbReference>
<dbReference type="GO" id="GO:0030488">
    <property type="term" value="P:tRNA methylation"/>
    <property type="evidence" value="ECO:0007669"/>
    <property type="project" value="InterPro"/>
</dbReference>
<feature type="binding site" evidence="5">
    <location>
        <position position="144"/>
    </location>
    <ligand>
        <name>S-adenosyl-L-methionine</name>
        <dbReference type="ChEBI" id="CHEBI:59789"/>
    </ligand>
</feature>
<keyword evidence="1 7" id="KW-0489">Methyltransferase</keyword>
<evidence type="ECO:0000313" key="7">
    <source>
        <dbReference type="EMBL" id="PAV04750.1"/>
    </source>
</evidence>
<dbReference type="RefSeq" id="WP_069582093.1">
    <property type="nucleotide sequence ID" value="NZ_LMVM01000012.1"/>
</dbReference>
<dbReference type="AlphaFoldDB" id="A0A2A2H637"/>
<evidence type="ECO:0000256" key="5">
    <source>
        <dbReference type="PIRSR" id="PIRSR017269-1"/>
    </source>
</evidence>
<feature type="binding site" evidence="5">
    <location>
        <position position="160"/>
    </location>
    <ligand>
        <name>S-adenosyl-L-methionine</name>
        <dbReference type="ChEBI" id="CHEBI:59789"/>
    </ligand>
</feature>
<name>A0A2A2H637_METBR</name>
<evidence type="ECO:0000256" key="2">
    <source>
        <dbReference type="ARBA" id="ARBA00022679"/>
    </source>
</evidence>
<dbReference type="GO" id="GO:0031515">
    <property type="term" value="C:tRNA (m1A) methyltransferase complex"/>
    <property type="evidence" value="ECO:0007669"/>
    <property type="project" value="InterPro"/>
</dbReference>
<dbReference type="SUPFAM" id="SSF53335">
    <property type="entry name" value="S-adenosyl-L-methionine-dependent methyltransferases"/>
    <property type="match status" value="1"/>
</dbReference>
<dbReference type="Pfam" id="PF08704">
    <property type="entry name" value="GCD14"/>
    <property type="match status" value="1"/>
</dbReference>
<evidence type="ECO:0000256" key="1">
    <source>
        <dbReference type="ARBA" id="ARBA00022603"/>
    </source>
</evidence>
<dbReference type="InterPro" id="IPR029063">
    <property type="entry name" value="SAM-dependent_MTases_sf"/>
</dbReference>
<feature type="binding site" evidence="5">
    <location>
        <position position="117"/>
    </location>
    <ligand>
        <name>S-adenosyl-L-methionine</name>
        <dbReference type="ChEBI" id="CHEBI:59789"/>
    </ligand>
</feature>
<keyword evidence="4" id="KW-0819">tRNA processing</keyword>
<keyword evidence="2 7" id="KW-0808">Transferase</keyword>
<dbReference type="OrthoDB" id="30774at2157"/>
<dbReference type="Gene3D" id="3.40.50.150">
    <property type="entry name" value="Vaccinia Virus protein VP39"/>
    <property type="match status" value="1"/>
</dbReference>
<dbReference type="EMBL" id="LMVM01000012">
    <property type="protein sequence ID" value="PAV04750.1"/>
    <property type="molecule type" value="Genomic_DNA"/>
</dbReference>
<proteinExistence type="predicted"/>
<comment type="caution">
    <text evidence="7">The sequence shown here is derived from an EMBL/GenBank/DDBJ whole genome shotgun (WGS) entry which is preliminary data.</text>
</comment>
<keyword evidence="3 5" id="KW-0949">S-adenosyl-L-methionine</keyword>
<dbReference type="Gene3D" id="3.10.330.20">
    <property type="match status" value="1"/>
</dbReference>
<dbReference type="InterPro" id="IPR049470">
    <property type="entry name" value="TRM61_C"/>
</dbReference>
<keyword evidence="8" id="KW-1185">Reference proteome</keyword>
<accession>A0A2A2H637</accession>
<gene>
    <name evidence="7" type="ORF">ASJ80_10565</name>
</gene>
<reference evidence="7 8" key="1">
    <citation type="journal article" date="2017" name="BMC Genomics">
        <title>Genomic analysis of methanogenic archaea reveals a shift towards energy conservation.</title>
        <authorList>
            <person name="Gilmore S.P."/>
            <person name="Henske J.K."/>
            <person name="Sexton J.A."/>
            <person name="Solomon K.V."/>
            <person name="Seppala S."/>
            <person name="Yoo J.I."/>
            <person name="Huyett L.M."/>
            <person name="Pressman A."/>
            <person name="Cogan J.Z."/>
            <person name="Kivenson V."/>
            <person name="Peng X."/>
            <person name="Tan Y."/>
            <person name="Valentine D.L."/>
            <person name="O'Malley M.A."/>
        </authorList>
    </citation>
    <scope>NUCLEOTIDE SEQUENCE [LARGE SCALE GENOMIC DNA]</scope>
    <source>
        <strain evidence="7 8">M.o.H.</strain>
    </source>
</reference>
<evidence type="ECO:0000256" key="3">
    <source>
        <dbReference type="ARBA" id="ARBA00022691"/>
    </source>
</evidence>
<protein>
    <submittedName>
        <fullName evidence="7">SAM-dependent methyltransferase</fullName>
    </submittedName>
</protein>
<dbReference type="PANTHER" id="PTHR12133:SF1">
    <property type="entry name" value="TRNA (ADENINE(58)-N(1))-METHYLTRANSFERASE, MITOCHONDRIAL"/>
    <property type="match status" value="1"/>
</dbReference>
<dbReference type="Proteomes" id="UP000217784">
    <property type="component" value="Unassembled WGS sequence"/>
</dbReference>
<evidence type="ECO:0000259" key="6">
    <source>
        <dbReference type="Pfam" id="PF08704"/>
    </source>
</evidence>
<dbReference type="PIRSF" id="PIRSF017269">
    <property type="entry name" value="GCD14"/>
    <property type="match status" value="1"/>
</dbReference>
<evidence type="ECO:0000313" key="8">
    <source>
        <dbReference type="Proteomes" id="UP000217784"/>
    </source>
</evidence>
<dbReference type="InterPro" id="IPR014816">
    <property type="entry name" value="tRNA_MeTrfase_Gcd14"/>
</dbReference>
<sequence length="242" mass="27235">MRILMDERGKKYIARDEEFHTNFGFITKEDMENGKPGDILKTHLGHEFKVLKANINDYIDLMERKCSIILSKDIGIITAFTGMGSGDRVIDAGTGAGATALHFGNIVGKEGKVNSYEIREDFTEIAKRNVENFGLENVHIKCKDITEGIEEKDVDVIFLDLPRPWDVVEHAKEALKTGGYIATYAPYIEQVQILHKVLKKFGFSDLNTVECNLREIEVKAKGTRPKTRAVGHTGYLTFARNL</sequence>